<dbReference type="OrthoDB" id="5188840at2"/>
<reference evidence="3 4" key="1">
    <citation type="submission" date="2015-08" db="EMBL/GenBank/DDBJ databases">
        <title>Draft Genome Sequence of Pseudoalteromonas porphyrae UCD-SED14.</title>
        <authorList>
            <person name="Coil D.A."/>
            <person name="Jospin G."/>
            <person name="Lee R.D."/>
            <person name="Eisen J.A."/>
        </authorList>
    </citation>
    <scope>NUCLEOTIDE SEQUENCE [LARGE SCALE GENOMIC DNA]</scope>
    <source>
        <strain evidence="3 4">UCD-SED14</strain>
    </source>
</reference>
<dbReference type="NCBIfam" id="NF038123">
    <property type="entry name" value="NF038123_dom"/>
    <property type="match status" value="1"/>
</dbReference>
<comment type="caution">
    <text evidence="3">The sequence shown here is derived from an EMBL/GenBank/DDBJ whole genome shotgun (WGS) entry which is preliminary data.</text>
</comment>
<evidence type="ECO:0000313" key="3">
    <source>
        <dbReference type="EMBL" id="KPH62929.1"/>
    </source>
</evidence>
<dbReference type="InterPro" id="IPR009465">
    <property type="entry name" value="Spondin_N"/>
</dbReference>
<feature type="chain" id="PRO_5005855170" description="Spondin domain-containing protein" evidence="2">
    <location>
        <begin position="22"/>
        <end position="234"/>
    </location>
</feature>
<keyword evidence="4" id="KW-1185">Reference proteome</keyword>
<evidence type="ECO:0000313" key="4">
    <source>
        <dbReference type="Proteomes" id="UP000037848"/>
    </source>
</evidence>
<feature type="region of interest" description="Disordered" evidence="1">
    <location>
        <begin position="168"/>
        <end position="189"/>
    </location>
</feature>
<organism evidence="3 4">
    <name type="scientific">Pseudoalteromonas porphyrae</name>
    <dbReference type="NCBI Taxonomy" id="187330"/>
    <lineage>
        <taxon>Bacteria</taxon>
        <taxon>Pseudomonadati</taxon>
        <taxon>Pseudomonadota</taxon>
        <taxon>Gammaproteobacteria</taxon>
        <taxon>Alteromonadales</taxon>
        <taxon>Pseudoalteromonadaceae</taxon>
        <taxon>Pseudoalteromonas</taxon>
    </lineage>
</organism>
<dbReference type="Gene3D" id="2.60.40.2130">
    <property type="entry name" value="F-spondin domain"/>
    <property type="match status" value="1"/>
</dbReference>
<name>A0A0N0M015_9GAMM</name>
<proteinExistence type="predicted"/>
<accession>A0A0N0M015</accession>
<evidence type="ECO:0008006" key="5">
    <source>
        <dbReference type="Google" id="ProtNLM"/>
    </source>
</evidence>
<dbReference type="STRING" id="187330.AMS58_11880"/>
<evidence type="ECO:0000256" key="2">
    <source>
        <dbReference type="SAM" id="SignalP"/>
    </source>
</evidence>
<sequence length="234" mass="24245">MLRFNKSLIIIALGASLAACGDSNNNEVVTPPTPEPVSYQFSVEVNNLTAGQPFSPVALIAHNEGNLWQIGESSSAALELMAEGGDNSELLNFASAIATSSGDAPVGPGAQTTLTVTTSSLEELKLSLATMMVNTNDGFTGLNSIDVSALTVDEALTHFTFAYDAGTEANSEAEGSIPGPADGGEGFNEARDDIDLVSMHPGVVSQQDGLSGSTLNSEHKFDNPLAKIVITRTQ</sequence>
<dbReference type="AlphaFoldDB" id="A0A0N0M015"/>
<dbReference type="RefSeq" id="WP_054454447.1">
    <property type="nucleotide sequence ID" value="NZ_LHPH01000011.1"/>
</dbReference>
<dbReference type="EMBL" id="LHPH01000011">
    <property type="protein sequence ID" value="KPH62929.1"/>
    <property type="molecule type" value="Genomic_DNA"/>
</dbReference>
<evidence type="ECO:0000256" key="1">
    <source>
        <dbReference type="SAM" id="MobiDB-lite"/>
    </source>
</evidence>
<feature type="signal peptide" evidence="2">
    <location>
        <begin position="1"/>
        <end position="21"/>
    </location>
</feature>
<keyword evidence="2" id="KW-0732">Signal</keyword>
<gene>
    <name evidence="3" type="ORF">ADS77_11110</name>
</gene>
<dbReference type="PATRIC" id="fig|187330.3.peg.4351"/>
<dbReference type="Proteomes" id="UP000037848">
    <property type="component" value="Unassembled WGS sequence"/>
</dbReference>
<protein>
    <recommendedName>
        <fullName evidence="5">Spondin domain-containing protein</fullName>
    </recommendedName>
</protein>
<dbReference type="PROSITE" id="PS51257">
    <property type="entry name" value="PROKAR_LIPOPROTEIN"/>
    <property type="match status" value="1"/>
</dbReference>
<dbReference type="InterPro" id="IPR038678">
    <property type="entry name" value="Spondin_N_sf"/>
</dbReference>